<protein>
    <submittedName>
        <fullName evidence="8">Cytochrome p450 protein</fullName>
    </submittedName>
</protein>
<accession>A0ABR2J6I0</accession>
<organism evidence="8 9">
    <name type="scientific">Apiospora arundinis</name>
    <dbReference type="NCBI Taxonomy" id="335852"/>
    <lineage>
        <taxon>Eukaryota</taxon>
        <taxon>Fungi</taxon>
        <taxon>Dikarya</taxon>
        <taxon>Ascomycota</taxon>
        <taxon>Pezizomycotina</taxon>
        <taxon>Sordariomycetes</taxon>
        <taxon>Xylariomycetidae</taxon>
        <taxon>Amphisphaeriales</taxon>
        <taxon>Apiosporaceae</taxon>
        <taxon>Apiospora</taxon>
    </lineage>
</organism>
<evidence type="ECO:0000256" key="2">
    <source>
        <dbReference type="ARBA" id="ARBA00022723"/>
    </source>
</evidence>
<evidence type="ECO:0000256" key="4">
    <source>
        <dbReference type="ARBA" id="ARBA00023004"/>
    </source>
</evidence>
<comment type="caution">
    <text evidence="8">The sequence shown here is derived from an EMBL/GenBank/DDBJ whole genome shotgun (WGS) entry which is preliminary data.</text>
</comment>
<dbReference type="PANTHER" id="PTHR46300">
    <property type="entry name" value="P450, PUTATIVE (EUROFUNG)-RELATED-RELATED"/>
    <property type="match status" value="1"/>
</dbReference>
<evidence type="ECO:0000256" key="6">
    <source>
        <dbReference type="RuleBase" id="RU000461"/>
    </source>
</evidence>
<dbReference type="InterPro" id="IPR002401">
    <property type="entry name" value="Cyt_P450_E_grp-I"/>
</dbReference>
<keyword evidence="7" id="KW-0472">Membrane</keyword>
<keyword evidence="7" id="KW-0812">Transmembrane</keyword>
<gene>
    <name evidence="8" type="ORF">PGQ11_003905</name>
</gene>
<sequence>MEVTYELHSWVFGVFVGIVITSFLSLIQFSLKSLRPRNYPPGPPALPFIGNVHHFATSKPFLKFAEWRSKYGDIIGLKTGPGNLVVLNSARLVRDLLDKRGSIYSGRPNDYIVRNHIVLGAQHILFLPHDGYLKQWRTAVVRHLLGPAAIEQVMPVLEATAAHLTYQLAADPGRFADHFRNWALATPLLAICGHRGEQKGAELVELFYSNQENWLDLLTPGVAPPVEMFPVLKWVPAFLAKWKRTARDLHKNQRGFYYMMLGCAQEERRQSKAASPVASQEPSARYESLMARILRTQEESGRAEFDDNQLAYLGGGLLDAAVDTTYSTALSLLKVLAARPEIMKKAQAEVESACGSNKGPPQPRNIKNLPYLRACYSEVLRWRPPAPSNLPHVLDADDTVGGYRLPKGTVVLQNVWAIEHDPELYEDPDVFDPERYLGNAYGVKPSAEDQSRAEGRKPTYAFGSGRRQCPGDQFAINSVLLVAAKLVWGFELKIQEPLDLSVDSGFHGGLVLGSEDFKVGFVPRSEGRRKAIMEDYERTRGWLH</sequence>
<comment type="similarity">
    <text evidence="1 6">Belongs to the cytochrome P450 family.</text>
</comment>
<dbReference type="PANTHER" id="PTHR46300:SF2">
    <property type="entry name" value="CYTOCHROME P450 MONOOXYGENASE ALNH-RELATED"/>
    <property type="match status" value="1"/>
</dbReference>
<name>A0ABR2J6I0_9PEZI</name>
<dbReference type="Proteomes" id="UP001390339">
    <property type="component" value="Unassembled WGS sequence"/>
</dbReference>
<proteinExistence type="inferred from homology"/>
<dbReference type="EMBL" id="JAPCWZ010000003">
    <property type="protein sequence ID" value="KAK8873391.1"/>
    <property type="molecule type" value="Genomic_DNA"/>
</dbReference>
<dbReference type="InterPro" id="IPR017972">
    <property type="entry name" value="Cyt_P450_CS"/>
</dbReference>
<evidence type="ECO:0000313" key="8">
    <source>
        <dbReference type="EMBL" id="KAK8873391.1"/>
    </source>
</evidence>
<evidence type="ECO:0000256" key="7">
    <source>
        <dbReference type="SAM" id="Phobius"/>
    </source>
</evidence>
<evidence type="ECO:0000256" key="3">
    <source>
        <dbReference type="ARBA" id="ARBA00023002"/>
    </source>
</evidence>
<keyword evidence="4 6" id="KW-0408">Iron</keyword>
<evidence type="ECO:0000256" key="5">
    <source>
        <dbReference type="ARBA" id="ARBA00023033"/>
    </source>
</evidence>
<feature type="transmembrane region" description="Helical" evidence="7">
    <location>
        <begin position="12"/>
        <end position="31"/>
    </location>
</feature>
<dbReference type="Pfam" id="PF00067">
    <property type="entry name" value="p450"/>
    <property type="match status" value="1"/>
</dbReference>
<reference evidence="8 9" key="1">
    <citation type="journal article" date="2024" name="IMA Fungus">
        <title>Apiospora arundinis, a panoply of carbohydrate-active enzymes and secondary metabolites.</title>
        <authorList>
            <person name="Sorensen T."/>
            <person name="Petersen C."/>
            <person name="Muurmann A.T."/>
            <person name="Christiansen J.V."/>
            <person name="Brundto M.L."/>
            <person name="Overgaard C.K."/>
            <person name="Boysen A.T."/>
            <person name="Wollenberg R.D."/>
            <person name="Larsen T.O."/>
            <person name="Sorensen J.L."/>
            <person name="Nielsen K.L."/>
            <person name="Sondergaard T.E."/>
        </authorList>
    </citation>
    <scope>NUCLEOTIDE SEQUENCE [LARGE SCALE GENOMIC DNA]</scope>
    <source>
        <strain evidence="8 9">AAU 773</strain>
    </source>
</reference>
<dbReference type="PROSITE" id="PS00086">
    <property type="entry name" value="CYTOCHROME_P450"/>
    <property type="match status" value="1"/>
</dbReference>
<dbReference type="InterPro" id="IPR036396">
    <property type="entry name" value="Cyt_P450_sf"/>
</dbReference>
<evidence type="ECO:0000256" key="1">
    <source>
        <dbReference type="ARBA" id="ARBA00010617"/>
    </source>
</evidence>
<dbReference type="SUPFAM" id="SSF48264">
    <property type="entry name" value="Cytochrome P450"/>
    <property type="match status" value="1"/>
</dbReference>
<dbReference type="PRINTS" id="PR00463">
    <property type="entry name" value="EP450I"/>
</dbReference>
<dbReference type="InterPro" id="IPR001128">
    <property type="entry name" value="Cyt_P450"/>
</dbReference>
<dbReference type="CDD" id="cd11065">
    <property type="entry name" value="CYP64-like"/>
    <property type="match status" value="1"/>
</dbReference>
<keyword evidence="2 6" id="KW-0479">Metal-binding</keyword>
<keyword evidence="5 6" id="KW-0503">Monooxygenase</keyword>
<dbReference type="Gene3D" id="1.10.630.10">
    <property type="entry name" value="Cytochrome P450"/>
    <property type="match status" value="1"/>
</dbReference>
<keyword evidence="9" id="KW-1185">Reference proteome</keyword>
<evidence type="ECO:0000313" key="9">
    <source>
        <dbReference type="Proteomes" id="UP001390339"/>
    </source>
</evidence>
<keyword evidence="3 6" id="KW-0560">Oxidoreductase</keyword>
<keyword evidence="7" id="KW-1133">Transmembrane helix</keyword>
<dbReference type="InterPro" id="IPR050364">
    <property type="entry name" value="Cytochrome_P450_fung"/>
</dbReference>
<keyword evidence="6" id="KW-0349">Heme</keyword>